<feature type="transmembrane region" description="Helical" evidence="4">
    <location>
        <begin position="194"/>
        <end position="212"/>
    </location>
</feature>
<accession>A0ABR3YBN0</accession>
<comment type="subcellular location">
    <subcellularLocation>
        <location evidence="1">Membrane</location>
        <topology evidence="1">Multi-pass membrane protein</topology>
    </subcellularLocation>
</comment>
<dbReference type="EMBL" id="JAVDPF010000003">
    <property type="protein sequence ID" value="KAL1885207.1"/>
    <property type="molecule type" value="Genomic_DNA"/>
</dbReference>
<protein>
    <recommendedName>
        <fullName evidence="5">Major facilitator superfamily (MFS) profile domain-containing protein</fullName>
    </recommendedName>
</protein>
<keyword evidence="4" id="KW-0472">Membrane</keyword>
<proteinExistence type="inferred from homology"/>
<evidence type="ECO:0000256" key="1">
    <source>
        <dbReference type="ARBA" id="ARBA00004141"/>
    </source>
</evidence>
<keyword evidence="7" id="KW-1185">Reference proteome</keyword>
<feature type="transmembrane region" description="Helical" evidence="4">
    <location>
        <begin position="389"/>
        <end position="411"/>
    </location>
</feature>
<evidence type="ECO:0000256" key="2">
    <source>
        <dbReference type="ARBA" id="ARBA00006727"/>
    </source>
</evidence>
<name>A0ABR3YBN0_9EURO</name>
<gene>
    <name evidence="6" type="ORF">Plec18167_001864</name>
</gene>
<dbReference type="InterPro" id="IPR050327">
    <property type="entry name" value="Proton-linked_MCT"/>
</dbReference>
<evidence type="ECO:0000313" key="7">
    <source>
        <dbReference type="Proteomes" id="UP001583193"/>
    </source>
</evidence>
<dbReference type="InterPro" id="IPR020846">
    <property type="entry name" value="MFS_dom"/>
</dbReference>
<feature type="transmembrane region" description="Helical" evidence="4">
    <location>
        <begin position="163"/>
        <end position="182"/>
    </location>
</feature>
<feature type="transmembrane region" description="Helical" evidence="4">
    <location>
        <begin position="363"/>
        <end position="383"/>
    </location>
</feature>
<feature type="transmembrane region" description="Helical" evidence="4">
    <location>
        <begin position="93"/>
        <end position="117"/>
    </location>
</feature>
<feature type="transmembrane region" description="Helical" evidence="4">
    <location>
        <begin position="257"/>
        <end position="273"/>
    </location>
</feature>
<organism evidence="6 7">
    <name type="scientific">Paecilomyces lecythidis</name>
    <dbReference type="NCBI Taxonomy" id="3004212"/>
    <lineage>
        <taxon>Eukaryota</taxon>
        <taxon>Fungi</taxon>
        <taxon>Dikarya</taxon>
        <taxon>Ascomycota</taxon>
        <taxon>Pezizomycotina</taxon>
        <taxon>Eurotiomycetes</taxon>
        <taxon>Eurotiomycetidae</taxon>
        <taxon>Eurotiales</taxon>
        <taxon>Thermoascaceae</taxon>
        <taxon>Paecilomyces</taxon>
    </lineage>
</organism>
<sequence length="492" mass="53976">MEFELRDSHLTAAAAATATTYHLTHRYDAQDGASKEALTSRQEDNYPNEQQTSDNSHDNGNDEHTLNDTYFHQSDHSSHQQRQLPRADGGKDAWLFLAACFMIEALVWGFTFAFGIFQEYYSTHEPFRDSGNIAAIGTCAMGIIYILSPFVFALLLAVPRLKLWATPLGFLIMCLALALSSFSTTTTHLLISQGVAYAIGASLAYSPSILFMEEWFVNRRGLAYGIQWAGTGVSGVVLPILLQWLLNTYGFRTTLRTWSIVLFVAVAPLLYFFKPRLPIAQSASMRPFDIRFLANRTFLIFQLGNIFEALGYFLPTIYLPTYARRTLGVGNLVSSLTVILVNLASVFGCVLMGTLVDRYHATTCILISTVGTTFAVFLLWGFSLSLAPLFIFCIAYGIFAGSFSSTWPAVMKEVQKTNRLAEPTIVFAFLAAGRGIGNVVSGPLSEKLLHGLPWQDAAGGAYGSGYGILIVFTGITAFLGGLSVLARPLKLV</sequence>
<dbReference type="InterPro" id="IPR011701">
    <property type="entry name" value="MFS"/>
</dbReference>
<feature type="domain" description="Major facilitator superfamily (MFS) profile" evidence="5">
    <location>
        <begin position="297"/>
        <end position="492"/>
    </location>
</feature>
<dbReference type="Pfam" id="PF07690">
    <property type="entry name" value="MFS_1"/>
    <property type="match status" value="1"/>
</dbReference>
<dbReference type="InterPro" id="IPR036259">
    <property type="entry name" value="MFS_trans_sf"/>
</dbReference>
<evidence type="ECO:0000256" key="3">
    <source>
        <dbReference type="SAM" id="MobiDB-lite"/>
    </source>
</evidence>
<feature type="transmembrane region" description="Helical" evidence="4">
    <location>
        <begin position="423"/>
        <end position="444"/>
    </location>
</feature>
<dbReference type="Gene3D" id="1.20.1250.20">
    <property type="entry name" value="MFS general substrate transporter like domains"/>
    <property type="match status" value="2"/>
</dbReference>
<keyword evidence="4" id="KW-1133">Transmembrane helix</keyword>
<keyword evidence="4" id="KW-0812">Transmembrane</keyword>
<feature type="transmembrane region" description="Helical" evidence="4">
    <location>
        <begin position="133"/>
        <end position="156"/>
    </location>
</feature>
<evidence type="ECO:0000256" key="4">
    <source>
        <dbReference type="SAM" id="Phobius"/>
    </source>
</evidence>
<evidence type="ECO:0000313" key="6">
    <source>
        <dbReference type="EMBL" id="KAL1885207.1"/>
    </source>
</evidence>
<feature type="transmembrane region" description="Helical" evidence="4">
    <location>
        <begin position="464"/>
        <end position="486"/>
    </location>
</feature>
<feature type="compositionally biased region" description="Basic and acidic residues" evidence="3">
    <location>
        <begin position="55"/>
        <end position="66"/>
    </location>
</feature>
<feature type="transmembrane region" description="Helical" evidence="4">
    <location>
        <begin position="334"/>
        <end position="356"/>
    </location>
</feature>
<dbReference type="SUPFAM" id="SSF103473">
    <property type="entry name" value="MFS general substrate transporter"/>
    <property type="match status" value="1"/>
</dbReference>
<feature type="transmembrane region" description="Helical" evidence="4">
    <location>
        <begin position="224"/>
        <end position="245"/>
    </location>
</feature>
<dbReference type="PANTHER" id="PTHR11360:SF287">
    <property type="entry name" value="MFS MONOCARBOXYLATE TRANSPORTER"/>
    <property type="match status" value="1"/>
</dbReference>
<feature type="compositionally biased region" description="Polar residues" evidence="3">
    <location>
        <begin position="37"/>
        <end position="54"/>
    </location>
</feature>
<reference evidence="6 7" key="1">
    <citation type="journal article" date="2024" name="IMA Fungus">
        <title>IMA Genome - F19 : A genome assembly and annotation guide to empower mycologists, including annotated draft genome sequences of Ceratocystis pirilliformis, Diaporthe australafricana, Fusarium ophioides, Paecilomyces lecythidis, and Sporothrix stenoceras.</title>
        <authorList>
            <person name="Aylward J."/>
            <person name="Wilson A.M."/>
            <person name="Visagie C.M."/>
            <person name="Spraker J."/>
            <person name="Barnes I."/>
            <person name="Buitendag C."/>
            <person name="Ceriani C."/>
            <person name="Del Mar Angel L."/>
            <person name="du Plessis D."/>
            <person name="Fuchs T."/>
            <person name="Gasser K."/>
            <person name="Kramer D."/>
            <person name="Li W."/>
            <person name="Munsamy K."/>
            <person name="Piso A."/>
            <person name="Price J.L."/>
            <person name="Sonnekus B."/>
            <person name="Thomas C."/>
            <person name="van der Nest A."/>
            <person name="van Dijk A."/>
            <person name="van Heerden A."/>
            <person name="van Vuuren N."/>
            <person name="Yilmaz N."/>
            <person name="Duong T.A."/>
            <person name="van der Merwe N.A."/>
            <person name="Wingfield M.J."/>
            <person name="Wingfield B.D."/>
        </authorList>
    </citation>
    <scope>NUCLEOTIDE SEQUENCE [LARGE SCALE GENOMIC DNA]</scope>
    <source>
        <strain evidence="6 7">CMW 18167</strain>
    </source>
</reference>
<evidence type="ECO:0000259" key="5">
    <source>
        <dbReference type="PROSITE" id="PS50850"/>
    </source>
</evidence>
<dbReference type="Proteomes" id="UP001583193">
    <property type="component" value="Unassembled WGS sequence"/>
</dbReference>
<comment type="caution">
    <text evidence="6">The sequence shown here is derived from an EMBL/GenBank/DDBJ whole genome shotgun (WGS) entry which is preliminary data.</text>
</comment>
<dbReference type="PANTHER" id="PTHR11360">
    <property type="entry name" value="MONOCARBOXYLATE TRANSPORTER"/>
    <property type="match status" value="1"/>
</dbReference>
<dbReference type="PROSITE" id="PS50850">
    <property type="entry name" value="MFS"/>
    <property type="match status" value="1"/>
</dbReference>
<feature type="region of interest" description="Disordered" evidence="3">
    <location>
        <begin position="32"/>
        <end position="72"/>
    </location>
</feature>
<feature type="transmembrane region" description="Helical" evidence="4">
    <location>
        <begin position="293"/>
        <end position="314"/>
    </location>
</feature>
<comment type="similarity">
    <text evidence="2">Belongs to the major facilitator superfamily. Monocarboxylate porter (TC 2.A.1.13) family.</text>
</comment>